<accession>A0A915EAH4</accession>
<feature type="compositionally biased region" description="Pro residues" evidence="3">
    <location>
        <begin position="502"/>
        <end position="520"/>
    </location>
</feature>
<proteinExistence type="predicted"/>
<evidence type="ECO:0000259" key="5">
    <source>
        <dbReference type="SMART" id="SM01088"/>
    </source>
</evidence>
<organism evidence="6 7">
    <name type="scientific">Ditylenchus dipsaci</name>
    <dbReference type="NCBI Taxonomy" id="166011"/>
    <lineage>
        <taxon>Eukaryota</taxon>
        <taxon>Metazoa</taxon>
        <taxon>Ecdysozoa</taxon>
        <taxon>Nematoda</taxon>
        <taxon>Chromadorea</taxon>
        <taxon>Rhabditida</taxon>
        <taxon>Tylenchina</taxon>
        <taxon>Tylenchomorpha</taxon>
        <taxon>Sphaerularioidea</taxon>
        <taxon>Anguinidae</taxon>
        <taxon>Anguininae</taxon>
        <taxon>Ditylenchus</taxon>
    </lineage>
</organism>
<evidence type="ECO:0000256" key="4">
    <source>
        <dbReference type="SAM" id="Phobius"/>
    </source>
</evidence>
<dbReference type="InterPro" id="IPR002486">
    <property type="entry name" value="Col_cuticle_N"/>
</dbReference>
<dbReference type="GO" id="GO:0042302">
    <property type="term" value="F:structural constituent of cuticle"/>
    <property type="evidence" value="ECO:0007669"/>
    <property type="project" value="InterPro"/>
</dbReference>
<keyword evidence="2" id="KW-0175">Coiled coil</keyword>
<dbReference type="WBParaSite" id="jg4278">
    <property type="protein sequence ID" value="jg4278"/>
    <property type="gene ID" value="jg4278"/>
</dbReference>
<keyword evidence="6" id="KW-1185">Reference proteome</keyword>
<evidence type="ECO:0000256" key="3">
    <source>
        <dbReference type="SAM" id="MobiDB-lite"/>
    </source>
</evidence>
<dbReference type="PANTHER" id="PTHR24637:SF236">
    <property type="entry name" value="NEMATODE CUTICLE COLLAGEN N-TERMINAL DOMAIN-CONTAINING PROTEIN"/>
    <property type="match status" value="1"/>
</dbReference>
<dbReference type="InterPro" id="IPR008160">
    <property type="entry name" value="Collagen"/>
</dbReference>
<name>A0A915EAH4_9BILA</name>
<dbReference type="SMART" id="SM01088">
    <property type="entry name" value="Col_cuticle_N"/>
    <property type="match status" value="1"/>
</dbReference>
<evidence type="ECO:0000256" key="2">
    <source>
        <dbReference type="SAM" id="Coils"/>
    </source>
</evidence>
<feature type="compositionally biased region" description="Pro residues" evidence="3">
    <location>
        <begin position="358"/>
        <end position="369"/>
    </location>
</feature>
<feature type="transmembrane region" description="Helical" evidence="4">
    <location>
        <begin position="199"/>
        <end position="223"/>
    </location>
</feature>
<feature type="compositionally biased region" description="Low complexity" evidence="3">
    <location>
        <begin position="446"/>
        <end position="473"/>
    </location>
</feature>
<feature type="domain" description="Nematode cuticle collagen N-terminal" evidence="5">
    <location>
        <begin position="199"/>
        <end position="251"/>
    </location>
</feature>
<protein>
    <submittedName>
        <fullName evidence="7">Nematode cuticle collagen N-terminal domain-containing protein</fullName>
    </submittedName>
</protein>
<dbReference type="Pfam" id="PF01484">
    <property type="entry name" value="Col_cuticle_N"/>
    <property type="match status" value="1"/>
</dbReference>
<keyword evidence="4" id="KW-0472">Membrane</keyword>
<feature type="region of interest" description="Disordered" evidence="3">
    <location>
        <begin position="307"/>
        <end position="532"/>
    </location>
</feature>
<keyword evidence="1" id="KW-0677">Repeat</keyword>
<dbReference type="Pfam" id="PF01391">
    <property type="entry name" value="Collagen"/>
    <property type="match status" value="1"/>
</dbReference>
<feature type="compositionally biased region" description="Gly residues" evidence="3">
    <location>
        <begin position="401"/>
        <end position="410"/>
    </location>
</feature>
<dbReference type="PANTHER" id="PTHR24637">
    <property type="entry name" value="COLLAGEN"/>
    <property type="match status" value="1"/>
</dbReference>
<sequence>MLAEKNRRVEDYSAYTQQFDDFASNIVTELLKAKAYQTINGARDKSQQIPINFEQGENKPSMLNFDPHPVNTSTFEVSLFALDKMAVEYNVMGHSAIIFAVGDSAANSHFYTGSGLRIGRNSVNNVVAAVKQYNSTDGGQLNTLVDEVNEHFERLKQQVRKLSKDVIEFRSKEDIDRIALNAMCLEMEHNKRRASKARLIVSAASGVSAVVICVCLVFVGMLFQDINNLYDEVMDEMNDFKGIANDAWHGMLAVQGKIPSGLDMSSPKVNFASLFGRVKRGGSHYGGGGGYAAPQAQPQQQCNCAAQAQRCPRGPPGPPGLSGMPGEPGERGIDGRPGASGVSQTYDNGHPGCIQCPAGPPGPPGPPGGPGMAGSDGNPGMPGQPGKEAQPGPPGPVGDPGQPGGPGQQGPPGQPGNPGTRGRGMAGPKGQPGAPGQPGKPGQNGGQAPMGQPGLMGPPGARGLPGQQGDPGQPGFPGGPGTPGHDAGYCPCPNRAGLPQPVYAPQPSYAPAPAAPPPPNYRAQPPYRRQLA</sequence>
<reference evidence="7" key="1">
    <citation type="submission" date="2022-11" db="UniProtKB">
        <authorList>
            <consortium name="WormBaseParasite"/>
        </authorList>
    </citation>
    <scope>IDENTIFICATION</scope>
</reference>
<feature type="compositionally biased region" description="Low complexity" evidence="3">
    <location>
        <begin position="521"/>
        <end position="532"/>
    </location>
</feature>
<keyword evidence="4" id="KW-0812">Transmembrane</keyword>
<evidence type="ECO:0000313" key="7">
    <source>
        <dbReference type="WBParaSite" id="jg4278"/>
    </source>
</evidence>
<evidence type="ECO:0000313" key="6">
    <source>
        <dbReference type="Proteomes" id="UP000887574"/>
    </source>
</evidence>
<feature type="coiled-coil region" evidence="2">
    <location>
        <begin position="145"/>
        <end position="172"/>
    </location>
</feature>
<dbReference type="Proteomes" id="UP000887574">
    <property type="component" value="Unplaced"/>
</dbReference>
<evidence type="ECO:0000256" key="1">
    <source>
        <dbReference type="ARBA" id="ARBA00022737"/>
    </source>
</evidence>
<dbReference type="AlphaFoldDB" id="A0A915EAH4"/>
<keyword evidence="4" id="KW-1133">Transmembrane helix</keyword>